<evidence type="ECO:0000313" key="4">
    <source>
        <dbReference type="Proteomes" id="UP001292079"/>
    </source>
</evidence>
<dbReference type="SMART" id="SM00271">
    <property type="entry name" value="DnaJ"/>
    <property type="match status" value="1"/>
</dbReference>
<evidence type="ECO:0000313" key="3">
    <source>
        <dbReference type="EMBL" id="KAK4468265.1"/>
    </source>
</evidence>
<feature type="region of interest" description="Disordered" evidence="1">
    <location>
        <begin position="330"/>
        <end position="351"/>
    </location>
</feature>
<comment type="caution">
    <text evidence="3">The sequence shown here is derived from an EMBL/GenBank/DDBJ whole genome shotgun (WGS) entry which is preliminary data.</text>
</comment>
<dbReference type="Pfam" id="PF00226">
    <property type="entry name" value="DnaJ"/>
    <property type="match status" value="1"/>
</dbReference>
<accession>A0AAE2D2T3</accession>
<organism evidence="3 4">
    <name type="scientific">Schistosoma mekongi</name>
    <name type="common">Parasitic worm</name>
    <dbReference type="NCBI Taxonomy" id="38744"/>
    <lineage>
        <taxon>Eukaryota</taxon>
        <taxon>Metazoa</taxon>
        <taxon>Spiralia</taxon>
        <taxon>Lophotrochozoa</taxon>
        <taxon>Platyhelminthes</taxon>
        <taxon>Trematoda</taxon>
        <taxon>Digenea</taxon>
        <taxon>Strigeidida</taxon>
        <taxon>Schistosomatoidea</taxon>
        <taxon>Schistosomatidae</taxon>
        <taxon>Schistosoma</taxon>
    </lineage>
</organism>
<reference evidence="3" key="1">
    <citation type="submission" date="2022-04" db="EMBL/GenBank/DDBJ databases">
        <authorList>
            <person name="Xu L."/>
            <person name="Lv Z."/>
        </authorList>
    </citation>
    <scope>NUCLEOTIDE SEQUENCE</scope>
    <source>
        <strain evidence="3">LV_2022a</strain>
    </source>
</reference>
<evidence type="ECO:0000256" key="1">
    <source>
        <dbReference type="SAM" id="MobiDB-lite"/>
    </source>
</evidence>
<dbReference type="PANTHER" id="PTHR43948">
    <property type="entry name" value="DNAJ HOMOLOG SUBFAMILY B"/>
    <property type="match status" value="1"/>
</dbReference>
<dbReference type="InterPro" id="IPR036869">
    <property type="entry name" value="J_dom_sf"/>
</dbReference>
<dbReference type="PANTHER" id="PTHR43948:SF10">
    <property type="entry name" value="MRJ, ISOFORM E"/>
    <property type="match status" value="1"/>
</dbReference>
<evidence type="ECO:0000259" key="2">
    <source>
        <dbReference type="PROSITE" id="PS50076"/>
    </source>
</evidence>
<feature type="domain" description="J" evidence="2">
    <location>
        <begin position="13"/>
        <end position="80"/>
    </location>
</feature>
<dbReference type="GO" id="GO:0051082">
    <property type="term" value="F:unfolded protein binding"/>
    <property type="evidence" value="ECO:0007669"/>
    <property type="project" value="TreeGrafter"/>
</dbReference>
<dbReference type="AlphaFoldDB" id="A0AAE2D2T3"/>
<dbReference type="Proteomes" id="UP001292079">
    <property type="component" value="Unassembled WGS sequence"/>
</dbReference>
<dbReference type="GO" id="GO:0005737">
    <property type="term" value="C:cytoplasm"/>
    <property type="evidence" value="ECO:0007669"/>
    <property type="project" value="TreeGrafter"/>
</dbReference>
<dbReference type="SUPFAM" id="SSF46565">
    <property type="entry name" value="Chaperone J-domain"/>
    <property type="match status" value="1"/>
</dbReference>
<proteinExistence type="predicted"/>
<dbReference type="GO" id="GO:0044183">
    <property type="term" value="F:protein folding chaperone"/>
    <property type="evidence" value="ECO:0007669"/>
    <property type="project" value="TreeGrafter"/>
</dbReference>
<dbReference type="CDD" id="cd06257">
    <property type="entry name" value="DnaJ"/>
    <property type="match status" value="1"/>
</dbReference>
<dbReference type="GO" id="GO:0005634">
    <property type="term" value="C:nucleus"/>
    <property type="evidence" value="ECO:0007669"/>
    <property type="project" value="TreeGrafter"/>
</dbReference>
<dbReference type="EMBL" id="JALJAT010000007">
    <property type="protein sequence ID" value="KAK4468265.1"/>
    <property type="molecule type" value="Genomic_DNA"/>
</dbReference>
<dbReference type="GO" id="GO:0051087">
    <property type="term" value="F:protein-folding chaperone binding"/>
    <property type="evidence" value="ECO:0007669"/>
    <property type="project" value="TreeGrafter"/>
</dbReference>
<feature type="compositionally biased region" description="Polar residues" evidence="1">
    <location>
        <begin position="337"/>
        <end position="351"/>
    </location>
</feature>
<name>A0AAE2D2T3_SCHME</name>
<dbReference type="Gene3D" id="1.10.287.110">
    <property type="entry name" value="DnaJ domain"/>
    <property type="match status" value="1"/>
</dbReference>
<keyword evidence="4" id="KW-1185">Reference proteome</keyword>
<dbReference type="PROSITE" id="PS50076">
    <property type="entry name" value="DNAJ_2"/>
    <property type="match status" value="1"/>
</dbReference>
<sequence length="351" mass="41044">MNNDEINEKEFKQLCRLLQIQTDVTIHDLRKAYYRLARNCHPDKNVNNELATKQFILISRAYHTLYNHLHYQNRKYTRKSFMNSYQNNKTSSIVEQFLSDLQRQDVEWPRSSKSYSENDDTYTPIEKLLNHLLQATVINETNSKKFTSERKQNLNSNKYNTQTSQAANTTSNFHTQSKQQPGMHIPTSTDKAIIPYRNDMHYYDFQNRSDHILQRKSPDLNEWINEAQTILDNIKSSRKLSRLSLTSCLNSRRNSEVETLNLIPVIDNPDMMRCLVCYRTFKTDVATKHVEICTRKSQMNKNNGTNSLGSTVATGYSPATFRARQYAEDLQKRRASHNPTNMSSNYQSSKQ</sequence>
<dbReference type="InterPro" id="IPR001623">
    <property type="entry name" value="DnaJ_domain"/>
</dbReference>
<reference evidence="3" key="2">
    <citation type="journal article" date="2023" name="Infect Dis Poverty">
        <title>Chromosome-scale genome of the human blood fluke Schistosoma mekongi and its implications for public health.</title>
        <authorList>
            <person name="Zhou M."/>
            <person name="Xu L."/>
            <person name="Xu D."/>
            <person name="Chen W."/>
            <person name="Khan J."/>
            <person name="Hu Y."/>
            <person name="Huang H."/>
            <person name="Wei H."/>
            <person name="Zhang Y."/>
            <person name="Chusongsang P."/>
            <person name="Tanasarnprasert K."/>
            <person name="Hu X."/>
            <person name="Limpanont Y."/>
            <person name="Lv Z."/>
        </authorList>
    </citation>
    <scope>NUCLEOTIDE SEQUENCE</scope>
    <source>
        <strain evidence="3">LV_2022a</strain>
    </source>
</reference>
<gene>
    <name evidence="3" type="ORF">MN116_008419</name>
</gene>
<protein>
    <recommendedName>
        <fullName evidence="2">J domain-containing protein</fullName>
    </recommendedName>
</protein>